<dbReference type="Pfam" id="PF04749">
    <property type="entry name" value="PLAC8"/>
    <property type="match status" value="1"/>
</dbReference>
<dbReference type="PANTHER" id="PTHR15907">
    <property type="entry name" value="DUF614 FAMILY PROTEIN-RELATED"/>
    <property type="match status" value="1"/>
</dbReference>
<dbReference type="AlphaFoldDB" id="A0A7D8YLE8"/>
<dbReference type="InterPro" id="IPR006461">
    <property type="entry name" value="PLAC_motif_containing"/>
</dbReference>
<protein>
    <submittedName>
        <fullName evidence="2">Protein PLANT CADMIUM RESISTANCE 2</fullName>
    </submittedName>
</protein>
<dbReference type="OrthoDB" id="1045822at2759"/>
<keyword evidence="3" id="KW-1185">Reference proteome</keyword>
<dbReference type="Proteomes" id="UP000481288">
    <property type="component" value="Unassembled WGS sequence"/>
</dbReference>
<comment type="caution">
    <text evidence="2">The sequence shown here is derived from an EMBL/GenBank/DDBJ whole genome shotgun (WGS) entry which is preliminary data.</text>
</comment>
<evidence type="ECO:0000256" key="1">
    <source>
        <dbReference type="SAM" id="MobiDB-lite"/>
    </source>
</evidence>
<accession>A0A7D8YLE8</accession>
<name>A0A7D8YLE8_9HELO</name>
<dbReference type="EMBL" id="QGMG01001026">
    <property type="protein sequence ID" value="TVY50712.1"/>
    <property type="molecule type" value="Genomic_DNA"/>
</dbReference>
<evidence type="ECO:0000313" key="2">
    <source>
        <dbReference type="EMBL" id="TVY50712.1"/>
    </source>
</evidence>
<feature type="compositionally biased region" description="Pro residues" evidence="1">
    <location>
        <begin position="9"/>
        <end position="26"/>
    </location>
</feature>
<proteinExistence type="predicted"/>
<sequence length="162" mass="17931">MAEVKEAPPPEPITQQPVPQPQPVDTPGPSYKQITAVTGTEHWTNDVFDCFKGDDNLCLKGFFCPCFLFGKTQARIRDPSLASYERINNDCLLCLTFLQRTALRRTYNIQGDNLTDCLFSAFCHCCVLIQQEKEVIGKNSQGVGSEGYRKTEGMSMGLGGGQ</sequence>
<dbReference type="NCBIfam" id="TIGR01571">
    <property type="entry name" value="A_thal_Cys_rich"/>
    <property type="match status" value="1"/>
</dbReference>
<feature type="region of interest" description="Disordered" evidence="1">
    <location>
        <begin position="1"/>
        <end position="30"/>
    </location>
</feature>
<organism evidence="2 3">
    <name type="scientific">Lachnellula cervina</name>
    <dbReference type="NCBI Taxonomy" id="1316786"/>
    <lineage>
        <taxon>Eukaryota</taxon>
        <taxon>Fungi</taxon>
        <taxon>Dikarya</taxon>
        <taxon>Ascomycota</taxon>
        <taxon>Pezizomycotina</taxon>
        <taxon>Leotiomycetes</taxon>
        <taxon>Helotiales</taxon>
        <taxon>Lachnaceae</taxon>
        <taxon>Lachnellula</taxon>
    </lineage>
</organism>
<reference evidence="2 3" key="1">
    <citation type="submission" date="2018-05" db="EMBL/GenBank/DDBJ databases">
        <title>Whole genome sequencing for identification of molecular markers to develop diagnostic detection tools for the regulated plant pathogen Lachnellula willkommii.</title>
        <authorList>
            <person name="Giroux E."/>
            <person name="Bilodeau G."/>
        </authorList>
    </citation>
    <scope>NUCLEOTIDE SEQUENCE [LARGE SCALE GENOMIC DNA]</scope>
    <source>
        <strain evidence="2 3">CBS 625.97</strain>
    </source>
</reference>
<gene>
    <name evidence="2" type="primary">PCR2</name>
    <name evidence="2" type="ORF">LCER1_G007180</name>
</gene>
<evidence type="ECO:0000313" key="3">
    <source>
        <dbReference type="Proteomes" id="UP000481288"/>
    </source>
</evidence>